<keyword evidence="1" id="KW-0812">Transmembrane</keyword>
<gene>
    <name evidence="2" type="ORF">SAMN05421548_101365</name>
</gene>
<dbReference type="EMBL" id="FMYQ01000001">
    <property type="protein sequence ID" value="SDB85810.1"/>
    <property type="molecule type" value="Genomic_DNA"/>
</dbReference>
<accession>A0A1G6GUU5</accession>
<sequence length="55" mass="6734">MSGLYLLLFGFFYLKYKGWHRAALAHFLMCFFMMGTMWLALPFYAKRFVDYFEEL</sequence>
<evidence type="ECO:0000256" key="1">
    <source>
        <dbReference type="SAM" id="Phobius"/>
    </source>
</evidence>
<keyword evidence="1" id="KW-0472">Membrane</keyword>
<name>A0A1G6GUU5_9BURK</name>
<dbReference type="Proteomes" id="UP000198908">
    <property type="component" value="Unassembled WGS sequence"/>
</dbReference>
<reference evidence="3" key="1">
    <citation type="submission" date="2016-09" db="EMBL/GenBank/DDBJ databases">
        <authorList>
            <person name="Varghese N."/>
            <person name="Submissions S."/>
        </authorList>
    </citation>
    <scope>NUCLEOTIDE SEQUENCE [LARGE SCALE GENOMIC DNA]</scope>
    <source>
        <strain evidence="3">TNe-862</strain>
    </source>
</reference>
<feature type="transmembrane region" description="Helical" evidence="1">
    <location>
        <begin position="23"/>
        <end position="45"/>
    </location>
</feature>
<evidence type="ECO:0000313" key="3">
    <source>
        <dbReference type="Proteomes" id="UP000198908"/>
    </source>
</evidence>
<dbReference type="AlphaFoldDB" id="A0A1G6GUU5"/>
<protein>
    <submittedName>
        <fullName evidence="2">Uncharacterized protein</fullName>
    </submittedName>
</protein>
<organism evidence="2 3">
    <name type="scientific">Paraburkholderia lycopersici</name>
    <dbReference type="NCBI Taxonomy" id="416944"/>
    <lineage>
        <taxon>Bacteria</taxon>
        <taxon>Pseudomonadati</taxon>
        <taxon>Pseudomonadota</taxon>
        <taxon>Betaproteobacteria</taxon>
        <taxon>Burkholderiales</taxon>
        <taxon>Burkholderiaceae</taxon>
        <taxon>Paraburkholderia</taxon>
    </lineage>
</organism>
<keyword evidence="3" id="KW-1185">Reference proteome</keyword>
<keyword evidence="1" id="KW-1133">Transmembrane helix</keyword>
<evidence type="ECO:0000313" key="2">
    <source>
        <dbReference type="EMBL" id="SDB85810.1"/>
    </source>
</evidence>
<proteinExistence type="predicted"/>
<dbReference type="STRING" id="416944.SAMN05421548_101365"/>